<dbReference type="GO" id="GO:1990281">
    <property type="term" value="C:efflux pump complex"/>
    <property type="evidence" value="ECO:0007669"/>
    <property type="project" value="TreeGrafter"/>
</dbReference>
<comment type="subcellular location">
    <subcellularLocation>
        <location evidence="1">Cell outer membrane</location>
    </subcellularLocation>
</comment>
<evidence type="ECO:0000256" key="8">
    <source>
        <dbReference type="SAM" id="Coils"/>
    </source>
</evidence>
<evidence type="ECO:0000256" key="2">
    <source>
        <dbReference type="ARBA" id="ARBA00007613"/>
    </source>
</evidence>
<dbReference type="PANTHER" id="PTHR30026:SF20">
    <property type="entry name" value="OUTER MEMBRANE PROTEIN TOLC"/>
    <property type="match status" value="1"/>
</dbReference>
<keyword evidence="10" id="KW-0732">Signal</keyword>
<dbReference type="RefSeq" id="WP_170115193.1">
    <property type="nucleotide sequence ID" value="NZ_QGGU01000005.1"/>
</dbReference>
<organism evidence="11 12">
    <name type="scientific">Pleionea mediterranea</name>
    <dbReference type="NCBI Taxonomy" id="523701"/>
    <lineage>
        <taxon>Bacteria</taxon>
        <taxon>Pseudomonadati</taxon>
        <taxon>Pseudomonadota</taxon>
        <taxon>Gammaproteobacteria</taxon>
        <taxon>Oceanospirillales</taxon>
        <taxon>Pleioneaceae</taxon>
        <taxon>Pleionea</taxon>
    </lineage>
</organism>
<feature type="compositionally biased region" description="Low complexity" evidence="9">
    <location>
        <begin position="286"/>
        <end position="295"/>
    </location>
</feature>
<dbReference type="InterPro" id="IPR051906">
    <property type="entry name" value="TolC-like"/>
</dbReference>
<keyword evidence="4" id="KW-1134">Transmembrane beta strand</keyword>
<protein>
    <submittedName>
        <fullName evidence="11">Outer membrane protein</fullName>
    </submittedName>
</protein>
<feature type="region of interest" description="Disordered" evidence="9">
    <location>
        <begin position="71"/>
        <end position="95"/>
    </location>
</feature>
<keyword evidence="5" id="KW-0812">Transmembrane</keyword>
<comment type="similarity">
    <text evidence="2">Belongs to the outer membrane factor (OMF) (TC 1.B.17) family.</text>
</comment>
<evidence type="ECO:0000313" key="12">
    <source>
        <dbReference type="Proteomes" id="UP000245790"/>
    </source>
</evidence>
<dbReference type="GO" id="GO:0015288">
    <property type="term" value="F:porin activity"/>
    <property type="evidence" value="ECO:0007669"/>
    <property type="project" value="TreeGrafter"/>
</dbReference>
<reference evidence="11 12" key="1">
    <citation type="submission" date="2018-05" db="EMBL/GenBank/DDBJ databases">
        <title>Genomic Encyclopedia of Type Strains, Phase IV (KMG-IV): sequencing the most valuable type-strain genomes for metagenomic binning, comparative biology and taxonomic classification.</title>
        <authorList>
            <person name="Goeker M."/>
        </authorList>
    </citation>
    <scope>NUCLEOTIDE SEQUENCE [LARGE SCALE GENOMIC DNA]</scope>
    <source>
        <strain evidence="11 12">DSM 25350</strain>
    </source>
</reference>
<sequence length="467" mass="51570">MKKQYKWLAATGIILSASLQPAFSQTGLLEVYQQATQQDPQLLASEMGLKATEERVDQSFSALLPTISGSITRSRSDSEGQQNIFFPPATTDTTSTSKSLTLSQVIYDHRAWTGLDIRKKQALKAGVDHESVKQNLILRVSEAYFNVLAAQDGVDFSTAEMKAIKQELEQTNQKFEVGLIAITDVHEAQARYDQAVANNIQAQNTLDNASEALREISNRYYQSLNPLQTQFKLKSPQPNNIDDWLTQAEQSNLNLSARKIDKDIARETIKLNFAGHYPFLNLSASYSDSDSDSTSTQAEVDDNGVIEPGPDGNPNFITTERTTINERSSVSLTLNVPIYSGGETQSKVREAQHMFQQAVHNMDSAYRAAARQTRSAFLGIQASISSVKALEQSTVSSQAALEATQAGFEVGTRTIVDVLNATRTLYNAKQNLARARYDYILNTLRLKQAAGTLSVQDLKQVDQLLKN</sequence>
<dbReference type="InterPro" id="IPR003423">
    <property type="entry name" value="OMP_efflux"/>
</dbReference>
<feature type="region of interest" description="Disordered" evidence="9">
    <location>
        <begin position="286"/>
        <end position="314"/>
    </location>
</feature>
<evidence type="ECO:0000313" key="11">
    <source>
        <dbReference type="EMBL" id="PWK51919.1"/>
    </source>
</evidence>
<dbReference type="AlphaFoldDB" id="A0A316FTM8"/>
<gene>
    <name evidence="11" type="ORF">C8D97_105235</name>
</gene>
<dbReference type="NCBIfam" id="TIGR01844">
    <property type="entry name" value="type_I_sec_TolC"/>
    <property type="match status" value="1"/>
</dbReference>
<dbReference type="Pfam" id="PF02321">
    <property type="entry name" value="OEP"/>
    <property type="match status" value="2"/>
</dbReference>
<feature type="compositionally biased region" description="Polar residues" evidence="9">
    <location>
        <begin position="71"/>
        <end position="84"/>
    </location>
</feature>
<dbReference type="GO" id="GO:0009279">
    <property type="term" value="C:cell outer membrane"/>
    <property type="evidence" value="ECO:0007669"/>
    <property type="project" value="UniProtKB-SubCell"/>
</dbReference>
<dbReference type="PANTHER" id="PTHR30026">
    <property type="entry name" value="OUTER MEMBRANE PROTEIN TOLC"/>
    <property type="match status" value="1"/>
</dbReference>
<keyword evidence="12" id="KW-1185">Reference proteome</keyword>
<feature type="coiled-coil region" evidence="8">
    <location>
        <begin position="154"/>
        <end position="219"/>
    </location>
</feature>
<evidence type="ECO:0000256" key="1">
    <source>
        <dbReference type="ARBA" id="ARBA00004442"/>
    </source>
</evidence>
<evidence type="ECO:0000256" key="5">
    <source>
        <dbReference type="ARBA" id="ARBA00022692"/>
    </source>
</evidence>
<evidence type="ECO:0000256" key="6">
    <source>
        <dbReference type="ARBA" id="ARBA00023136"/>
    </source>
</evidence>
<accession>A0A316FTM8</accession>
<keyword evidence="8" id="KW-0175">Coiled coil</keyword>
<comment type="caution">
    <text evidence="11">The sequence shown here is derived from an EMBL/GenBank/DDBJ whole genome shotgun (WGS) entry which is preliminary data.</text>
</comment>
<feature type="signal peptide" evidence="10">
    <location>
        <begin position="1"/>
        <end position="24"/>
    </location>
</feature>
<dbReference type="GO" id="GO:0015562">
    <property type="term" value="F:efflux transmembrane transporter activity"/>
    <property type="evidence" value="ECO:0007669"/>
    <property type="project" value="InterPro"/>
</dbReference>
<proteinExistence type="inferred from homology"/>
<evidence type="ECO:0000256" key="3">
    <source>
        <dbReference type="ARBA" id="ARBA00022448"/>
    </source>
</evidence>
<dbReference type="SUPFAM" id="SSF56954">
    <property type="entry name" value="Outer membrane efflux proteins (OEP)"/>
    <property type="match status" value="1"/>
</dbReference>
<evidence type="ECO:0000256" key="10">
    <source>
        <dbReference type="SAM" id="SignalP"/>
    </source>
</evidence>
<dbReference type="InterPro" id="IPR010130">
    <property type="entry name" value="T1SS_OMP_TolC"/>
</dbReference>
<dbReference type="Proteomes" id="UP000245790">
    <property type="component" value="Unassembled WGS sequence"/>
</dbReference>
<evidence type="ECO:0000256" key="4">
    <source>
        <dbReference type="ARBA" id="ARBA00022452"/>
    </source>
</evidence>
<keyword evidence="3" id="KW-0813">Transport</keyword>
<feature type="chain" id="PRO_5016421961" evidence="10">
    <location>
        <begin position="25"/>
        <end position="467"/>
    </location>
</feature>
<keyword evidence="7" id="KW-0998">Cell outer membrane</keyword>
<dbReference type="Gene3D" id="1.20.1600.10">
    <property type="entry name" value="Outer membrane efflux proteins (OEP)"/>
    <property type="match status" value="1"/>
</dbReference>
<evidence type="ECO:0000256" key="7">
    <source>
        <dbReference type="ARBA" id="ARBA00023237"/>
    </source>
</evidence>
<name>A0A316FTM8_9GAMM</name>
<evidence type="ECO:0000256" key="9">
    <source>
        <dbReference type="SAM" id="MobiDB-lite"/>
    </source>
</evidence>
<dbReference type="EMBL" id="QGGU01000005">
    <property type="protein sequence ID" value="PWK51919.1"/>
    <property type="molecule type" value="Genomic_DNA"/>
</dbReference>
<keyword evidence="6" id="KW-0472">Membrane</keyword>